<dbReference type="SUPFAM" id="SSF75005">
    <property type="entry name" value="Arabinanase/levansucrase/invertase"/>
    <property type="match status" value="1"/>
</dbReference>
<dbReference type="InterPro" id="IPR023296">
    <property type="entry name" value="Glyco_hydro_beta-prop_sf"/>
</dbReference>
<keyword evidence="4" id="KW-1185">Reference proteome</keyword>
<organism evidence="3 4">
    <name type="scientific">Demequina litorisediminis</name>
    <dbReference type="NCBI Taxonomy" id="1849022"/>
    <lineage>
        <taxon>Bacteria</taxon>
        <taxon>Bacillati</taxon>
        <taxon>Actinomycetota</taxon>
        <taxon>Actinomycetes</taxon>
        <taxon>Micrococcales</taxon>
        <taxon>Demequinaceae</taxon>
        <taxon>Demequina</taxon>
    </lineage>
</organism>
<dbReference type="RefSeq" id="WP_284328565.1">
    <property type="nucleotide sequence ID" value="NZ_BSUN01000001.1"/>
</dbReference>
<proteinExistence type="predicted"/>
<gene>
    <name evidence="3" type="ORF">GCM10025876_26350</name>
</gene>
<evidence type="ECO:0000259" key="2">
    <source>
        <dbReference type="Pfam" id="PF07532"/>
    </source>
</evidence>
<dbReference type="Proteomes" id="UP001157125">
    <property type="component" value="Unassembled WGS sequence"/>
</dbReference>
<dbReference type="Gene3D" id="2.115.10.20">
    <property type="entry name" value="Glycosyl hydrolase domain, family 43"/>
    <property type="match status" value="1"/>
</dbReference>
<evidence type="ECO:0000256" key="1">
    <source>
        <dbReference type="SAM" id="MobiDB-lite"/>
    </source>
</evidence>
<evidence type="ECO:0000313" key="4">
    <source>
        <dbReference type="Proteomes" id="UP001157125"/>
    </source>
</evidence>
<dbReference type="InterPro" id="IPR011081">
    <property type="entry name" value="Big_4"/>
</dbReference>
<dbReference type="Pfam" id="PF07532">
    <property type="entry name" value="Big_4"/>
    <property type="match status" value="1"/>
</dbReference>
<accession>A0ABQ6IFD9</accession>
<reference evidence="4" key="1">
    <citation type="journal article" date="2019" name="Int. J. Syst. Evol. Microbiol.">
        <title>The Global Catalogue of Microorganisms (GCM) 10K type strain sequencing project: providing services to taxonomists for standard genome sequencing and annotation.</title>
        <authorList>
            <consortium name="The Broad Institute Genomics Platform"/>
            <consortium name="The Broad Institute Genome Sequencing Center for Infectious Disease"/>
            <person name="Wu L."/>
            <person name="Ma J."/>
        </authorList>
    </citation>
    <scope>NUCLEOTIDE SEQUENCE [LARGE SCALE GENOMIC DNA]</scope>
    <source>
        <strain evidence="4">NBRC 112299</strain>
    </source>
</reference>
<evidence type="ECO:0000313" key="3">
    <source>
        <dbReference type="EMBL" id="GMA36431.1"/>
    </source>
</evidence>
<dbReference type="PANTHER" id="PTHR22925">
    <property type="entry name" value="GLYCOSYL HYDROLASE 43 FAMILY MEMBER"/>
    <property type="match status" value="1"/>
</dbReference>
<name>A0ABQ6IFD9_9MICO</name>
<feature type="region of interest" description="Disordered" evidence="1">
    <location>
        <begin position="491"/>
        <end position="511"/>
    </location>
</feature>
<protein>
    <recommendedName>
        <fullName evidence="2">Bacterial Ig-like domain-containing protein</fullName>
    </recommendedName>
</protein>
<feature type="compositionally biased region" description="Basic and acidic residues" evidence="1">
    <location>
        <begin position="375"/>
        <end position="396"/>
    </location>
</feature>
<dbReference type="PANTHER" id="PTHR22925:SF3">
    <property type="entry name" value="GLYCOSYL HYDROLASE FAMILY PROTEIN 43"/>
    <property type="match status" value="1"/>
</dbReference>
<comment type="caution">
    <text evidence="3">The sequence shown here is derived from an EMBL/GenBank/DDBJ whole genome shotgun (WGS) entry which is preliminary data.</text>
</comment>
<feature type="domain" description="Bacterial Ig-like" evidence="2">
    <location>
        <begin position="199"/>
        <end position="247"/>
    </location>
</feature>
<dbReference type="EMBL" id="BSUN01000001">
    <property type="protein sequence ID" value="GMA36431.1"/>
    <property type="molecule type" value="Genomic_DNA"/>
</dbReference>
<sequence>MGIQYSEDGTYPYLFADGSADAPVRGVDFQIVKECGHLEAPALFTEGGKYYVIASGATGWAPNPQTYHSADEILGTWIRGVEADDAYENVSYNSIPEGGDGLLSVGDTRRTTFGSQSTNVVTLAPGKHVYMGDRWNAGASDSTYVWLPITIGEGGRLEMRNPAVEDPERWGDGWDESYWDDKGAGEGVWTVADDSLPETVRRGADPAEVLPDAVEVTTDGVASTVGVTWEDADLSRLGVVTLTGTLDADGSFGAGRAFTREVRVWDYGMVNLAGASTVTVSSRTSLAATLTDGDTAAKGWDDWTGSGYPLASTLAFAWASPQRADEVVVHTYADGGATWPSRIAVEYRDAAGAWAASDVAVDVSQEPGRRCTGGDARHLRSAHDERPAPETHHRDEHLAVDRRGADLGHAGCDRSVPCERRDRDRLVPPDGVRDATCRKRLRRLDFDGVVHVDLGDQARHRGPDGDNAAHLRRRRRHLYQRGGRHPVCRRRVPHPGGGVGAREQPGCGAGR</sequence>
<feature type="region of interest" description="Disordered" evidence="1">
    <location>
        <begin position="365"/>
        <end position="396"/>
    </location>
</feature>